<comment type="caution">
    <text evidence="3">The sequence shown here is derived from an EMBL/GenBank/DDBJ whole genome shotgun (WGS) entry which is preliminary data.</text>
</comment>
<organism evidence="3 4">
    <name type="scientific">Phytophthora citrophthora</name>
    <dbReference type="NCBI Taxonomy" id="4793"/>
    <lineage>
        <taxon>Eukaryota</taxon>
        <taxon>Sar</taxon>
        <taxon>Stramenopiles</taxon>
        <taxon>Oomycota</taxon>
        <taxon>Peronosporomycetes</taxon>
        <taxon>Peronosporales</taxon>
        <taxon>Peronosporaceae</taxon>
        <taxon>Phytophthora</taxon>
    </lineage>
</organism>
<feature type="compositionally biased region" description="Basic residues" evidence="1">
    <location>
        <begin position="730"/>
        <end position="755"/>
    </location>
</feature>
<feature type="compositionally biased region" description="Acidic residues" evidence="1">
    <location>
        <begin position="616"/>
        <end position="633"/>
    </location>
</feature>
<feature type="compositionally biased region" description="Basic and acidic residues" evidence="1">
    <location>
        <begin position="166"/>
        <end position="182"/>
    </location>
</feature>
<dbReference type="GO" id="GO:0006397">
    <property type="term" value="P:mRNA processing"/>
    <property type="evidence" value="ECO:0007669"/>
    <property type="project" value="InterPro"/>
</dbReference>
<accession>A0AAD9GZW0</accession>
<dbReference type="InterPro" id="IPR011666">
    <property type="entry name" value="DUF1604"/>
</dbReference>
<dbReference type="PROSITE" id="PS50174">
    <property type="entry name" value="G_PATCH"/>
    <property type="match status" value="1"/>
</dbReference>
<name>A0AAD9GZW0_9STRA</name>
<feature type="compositionally biased region" description="Basic residues" evidence="1">
    <location>
        <begin position="709"/>
        <end position="722"/>
    </location>
</feature>
<evidence type="ECO:0000313" key="3">
    <source>
        <dbReference type="EMBL" id="KAK1947323.1"/>
    </source>
</evidence>
<dbReference type="Pfam" id="PF01585">
    <property type="entry name" value="G-patch"/>
    <property type="match status" value="1"/>
</dbReference>
<dbReference type="InterPro" id="IPR000467">
    <property type="entry name" value="G_patch_dom"/>
</dbReference>
<evidence type="ECO:0000313" key="4">
    <source>
        <dbReference type="Proteomes" id="UP001259832"/>
    </source>
</evidence>
<feature type="region of interest" description="Disordered" evidence="1">
    <location>
        <begin position="610"/>
        <end position="772"/>
    </location>
</feature>
<feature type="domain" description="G-patch" evidence="2">
    <location>
        <begin position="139"/>
        <end position="161"/>
    </location>
</feature>
<gene>
    <name evidence="3" type="ORF">P3T76_001333</name>
</gene>
<dbReference type="PANTHER" id="PTHR13384">
    <property type="entry name" value="G PATCH DOMAIN-CONTAINING PROTEIN 1"/>
    <property type="match status" value="1"/>
</dbReference>
<dbReference type="GO" id="GO:0003723">
    <property type="term" value="F:RNA binding"/>
    <property type="evidence" value="ECO:0007669"/>
    <property type="project" value="TreeGrafter"/>
</dbReference>
<evidence type="ECO:0000259" key="2">
    <source>
        <dbReference type="PROSITE" id="PS50174"/>
    </source>
</evidence>
<evidence type="ECO:0000256" key="1">
    <source>
        <dbReference type="SAM" id="MobiDB-lite"/>
    </source>
</evidence>
<keyword evidence="4" id="KW-1185">Reference proteome</keyword>
<dbReference type="PANTHER" id="PTHR13384:SF19">
    <property type="entry name" value="G PATCH DOMAIN-CONTAINING PROTEIN 1"/>
    <property type="match status" value="1"/>
</dbReference>
<feature type="compositionally biased region" description="Basic and acidic residues" evidence="1">
    <location>
        <begin position="697"/>
        <end position="708"/>
    </location>
</feature>
<feature type="region of interest" description="Disordered" evidence="1">
    <location>
        <begin position="158"/>
        <end position="182"/>
    </location>
</feature>
<feature type="compositionally biased region" description="Polar residues" evidence="1">
    <location>
        <begin position="651"/>
        <end position="665"/>
    </location>
</feature>
<reference evidence="3" key="1">
    <citation type="submission" date="2023-08" db="EMBL/GenBank/DDBJ databases">
        <title>Reference Genome Resource for the Citrus Pathogen Phytophthora citrophthora.</title>
        <authorList>
            <person name="Moller H."/>
            <person name="Coetzee B."/>
            <person name="Rose L.J."/>
            <person name="Van Niekerk J.M."/>
        </authorList>
    </citation>
    <scope>NUCLEOTIDE SEQUENCE</scope>
    <source>
        <strain evidence="3">STE-U-9442</strain>
    </source>
</reference>
<protein>
    <submittedName>
        <fullName evidence="3">G patch domain-containing protein TGH</fullName>
    </submittedName>
</protein>
<sequence>MECPFHILSTMGYVIANKMQRRVRNQEVTDAQGRRRFHGAFTGGFSAGYYNSVGSEEGWTPKTFSSSRGNRSARVEQRPEDFMDEDDDPLLGKRLETTERYDTLQTGAKRRLQQQQPAPAQPTAIPEFSLPEDWVLPVDDSIGATLLKQMGWKKGHGIGQRVRRRKYEEEEKKVDTSKQGEHNDTMLQDEEEVYVPSRKVFDVEKAFPKPKLDRYGAGFDPYSDAPEFSMYKQQQEQKLKEKEGSHRQVVSFMDALKTNNGSNRATTGYGLSSLEENDDIDVYGTVSMAEFDRVIAPLGARRGIKRLDSSALESRRHEKRSSRALCSDGRPVLPGFELAKSKEKIPKVVNLRLVVPPGFKAYHYFNGGDGQDDAVTALYRKYKFSTDTASSGLVVTAKQRSVLLGDAKQDGQANAEKSSSTSVFDLLGEDQRAKLLNAAAQAKQGLHGAHATSKEEPMVKKNRQALVSGSDGDHFRETISASIAKRFVSATSTLDKDDAPATKAPQAKLSRRSQSVWIPKSLLCKRFHVKCAGPTGANGKDEENDKKQDLFDKELVPHLIEFAADRAAHQKSESEARETSKFTAVEEFKRSEEGALVPLPSVDKASADLLKSIFEPSDESEVSEDDSEEESEDDRVQSPQKTFSREESVNLRDQQQGSSAESSLSDGDDGVSASISASRSGDHRGSYKRPHSVDVVAIRDEEEKTKDERRKHKKHKKHHKHSSSRDERGKKRKKERKERKSHSHRSSKHSRRSRSRSAERTSHRHRSSSRRH</sequence>
<dbReference type="Pfam" id="PF07713">
    <property type="entry name" value="DUF1604"/>
    <property type="match status" value="1"/>
</dbReference>
<dbReference type="Proteomes" id="UP001259832">
    <property type="component" value="Unassembled WGS sequence"/>
</dbReference>
<feature type="compositionally biased region" description="Basic residues" evidence="1">
    <location>
        <begin position="762"/>
        <end position="772"/>
    </location>
</feature>
<dbReference type="GO" id="GO:0005634">
    <property type="term" value="C:nucleus"/>
    <property type="evidence" value="ECO:0007669"/>
    <property type="project" value="TreeGrafter"/>
</dbReference>
<proteinExistence type="predicted"/>
<dbReference type="AlphaFoldDB" id="A0AAD9GZW0"/>
<dbReference type="EMBL" id="JASMQC010000002">
    <property type="protein sequence ID" value="KAK1947323.1"/>
    <property type="molecule type" value="Genomic_DNA"/>
</dbReference>
<feature type="region of interest" description="Disordered" evidence="1">
    <location>
        <begin position="60"/>
        <end position="98"/>
    </location>
</feature>